<dbReference type="EMBL" id="CAJFCW020000002">
    <property type="protein sequence ID" value="CAG9089720.1"/>
    <property type="molecule type" value="Genomic_DNA"/>
</dbReference>
<evidence type="ECO:0000313" key="1">
    <source>
        <dbReference type="EMBL" id="CAD5209618.1"/>
    </source>
</evidence>
<comment type="caution">
    <text evidence="1">The sequence shown here is derived from an EMBL/GenBank/DDBJ whole genome shotgun (WGS) entry which is preliminary data.</text>
</comment>
<gene>
    <name evidence="1" type="ORF">BOKJ2_LOCUS2777</name>
</gene>
<organism evidence="1 2">
    <name type="scientific">Bursaphelenchus okinawaensis</name>
    <dbReference type="NCBI Taxonomy" id="465554"/>
    <lineage>
        <taxon>Eukaryota</taxon>
        <taxon>Metazoa</taxon>
        <taxon>Ecdysozoa</taxon>
        <taxon>Nematoda</taxon>
        <taxon>Chromadorea</taxon>
        <taxon>Rhabditida</taxon>
        <taxon>Tylenchina</taxon>
        <taxon>Tylenchomorpha</taxon>
        <taxon>Aphelenchoidea</taxon>
        <taxon>Aphelenchoididae</taxon>
        <taxon>Bursaphelenchus</taxon>
    </lineage>
</organism>
<dbReference type="InterPro" id="IPR036388">
    <property type="entry name" value="WH-like_DNA-bd_sf"/>
</dbReference>
<proteinExistence type="predicted"/>
<dbReference type="EMBL" id="CAJFDH010000002">
    <property type="protein sequence ID" value="CAD5209618.1"/>
    <property type="molecule type" value="Genomic_DNA"/>
</dbReference>
<keyword evidence="2" id="KW-1185">Reference proteome</keyword>
<evidence type="ECO:0008006" key="3">
    <source>
        <dbReference type="Google" id="ProtNLM"/>
    </source>
</evidence>
<name>A0A811K3B8_9BILA</name>
<evidence type="ECO:0000313" key="2">
    <source>
        <dbReference type="Proteomes" id="UP000614601"/>
    </source>
</evidence>
<reference evidence="1" key="1">
    <citation type="submission" date="2020-09" db="EMBL/GenBank/DDBJ databases">
        <authorList>
            <person name="Kikuchi T."/>
        </authorList>
    </citation>
    <scope>NUCLEOTIDE SEQUENCE</scope>
    <source>
        <strain evidence="1">SH1</strain>
    </source>
</reference>
<dbReference type="Gene3D" id="1.10.10.10">
    <property type="entry name" value="Winged helix-like DNA-binding domain superfamily/Winged helix DNA-binding domain"/>
    <property type="match status" value="1"/>
</dbReference>
<protein>
    <recommendedName>
        <fullName evidence="3">DEP domain-containing protein</fullName>
    </recommendedName>
</protein>
<accession>A0A811K3B8</accession>
<sequence>MARFLATQKWNEMVVELYNKTPRVAGGSRHPDAFTGRDATDTVFRAARRLFPDRTVKRVNGIRVLQQMLKQMIIENERGVKDDLFIDHSSVYYKFTAYGVDKYIPDCSEEFRAREAEAVEFKEKSRRSGSLVANIRNRCRRFLSTERQATLDKENVETPPVRLLSSRCMSPQIQRFRPYVNVKDDHNRSVAAAFGSLSCVPRSRRQVHAEQRMSANLTALSLNDGPNRAVTDAPLPRRFGGAKRKLRSVSTSSTDRFFTKIKQRVLNKD</sequence>
<dbReference type="OrthoDB" id="10558826at2759"/>
<dbReference type="Proteomes" id="UP000614601">
    <property type="component" value="Unassembled WGS sequence"/>
</dbReference>
<dbReference type="Proteomes" id="UP000783686">
    <property type="component" value="Unassembled WGS sequence"/>
</dbReference>
<dbReference type="AlphaFoldDB" id="A0A811K3B8"/>